<sequence length="151" mass="16422">MALWSDRLVGSTSTGEWVSSSAEMTCNGEVHTITHTVINVNVHFDFSGNHGLPAGNAGMAWPEVHASICVISFRELADHCRPRVRTTGTPLSSRPVMISCVEMTLGLMCGSSLTKCCTTWIGITMIYVDLFAFARLTTALTPQVARPTFDR</sequence>
<gene>
    <name evidence="1" type="ORF">SAMN06265222_11838</name>
</gene>
<reference evidence="1 2" key="1">
    <citation type="submission" date="2017-05" db="EMBL/GenBank/DDBJ databases">
        <authorList>
            <person name="Varghese N."/>
            <person name="Submissions S."/>
        </authorList>
    </citation>
    <scope>NUCLEOTIDE SEQUENCE [LARGE SCALE GENOMIC DNA]</scope>
    <source>
        <strain evidence="1 2">DSM 25457</strain>
    </source>
</reference>
<evidence type="ECO:0000313" key="1">
    <source>
        <dbReference type="EMBL" id="SMP74792.1"/>
    </source>
</evidence>
<dbReference type="Proteomes" id="UP001158067">
    <property type="component" value="Unassembled WGS sequence"/>
</dbReference>
<comment type="caution">
    <text evidence="1">The sequence shown here is derived from an EMBL/GenBank/DDBJ whole genome shotgun (WGS) entry which is preliminary data.</text>
</comment>
<organism evidence="1 2">
    <name type="scientific">Neorhodopirellula lusitana</name>
    <dbReference type="NCBI Taxonomy" id="445327"/>
    <lineage>
        <taxon>Bacteria</taxon>
        <taxon>Pseudomonadati</taxon>
        <taxon>Planctomycetota</taxon>
        <taxon>Planctomycetia</taxon>
        <taxon>Pirellulales</taxon>
        <taxon>Pirellulaceae</taxon>
        <taxon>Neorhodopirellula</taxon>
    </lineage>
</organism>
<name>A0ABY1QLF9_9BACT</name>
<dbReference type="EMBL" id="FXUG01000018">
    <property type="protein sequence ID" value="SMP74792.1"/>
    <property type="molecule type" value="Genomic_DNA"/>
</dbReference>
<protein>
    <submittedName>
        <fullName evidence="1">Uncharacterized protein</fullName>
    </submittedName>
</protein>
<accession>A0ABY1QLF9</accession>
<evidence type="ECO:0000313" key="2">
    <source>
        <dbReference type="Proteomes" id="UP001158067"/>
    </source>
</evidence>
<proteinExistence type="predicted"/>
<keyword evidence="2" id="KW-1185">Reference proteome</keyword>